<proteinExistence type="predicted"/>
<gene>
    <name evidence="1" type="ORF">EVOR1521_LOCUS29743</name>
</gene>
<evidence type="ECO:0000313" key="1">
    <source>
        <dbReference type="EMBL" id="CAJ1408257.1"/>
    </source>
</evidence>
<accession>A0AA36JL59</accession>
<comment type="caution">
    <text evidence="1">The sequence shown here is derived from an EMBL/GenBank/DDBJ whole genome shotgun (WGS) entry which is preliminary data.</text>
</comment>
<evidence type="ECO:0000313" key="2">
    <source>
        <dbReference type="Proteomes" id="UP001178507"/>
    </source>
</evidence>
<dbReference type="Proteomes" id="UP001178507">
    <property type="component" value="Unassembled WGS sequence"/>
</dbReference>
<protein>
    <submittedName>
        <fullName evidence="1">Uncharacterized protein</fullName>
    </submittedName>
</protein>
<sequence length="1555" mass="159231">MEVGCRFLGQGRQDSISVESYSQALQPTTAVNAGGSWSFDCAGFTEGKYDGSVTVTCGTLGSYASIQNGCTAKQCVAGAGFSASASSHQGSSTLPADIAHQGTSTMDCVNLHEALRGSFQLSCSYGELSVDTSACYVVCMTTNSGQAIFGGSVHTVTPSQEVPDGQNFSVPCVDLLAGWQGAVVAHCNGGSVNADASGCTGLPCEAGQSLSVALYDQSQEVALSQDLLHDTAETVACSSINSDYEGNFQLKCFADVLQLDKSGCSCQAQACSTAPCASTDTFSLPLTGVTSPVPIGQAVQSLEMVTLSCDSVAPGHDGSLAVFCSGAVLTPNVSTCTPRGCSSSTAAASVVVGGISSQVLATQALSHGDTFSAATCSSVNSGYSGVVNATCYLGSLVVNADGCHPSPCGVGSSVTLQLDAVSRVHSSQAETTHQGSYAAECSSLDADFYGSFQVACNYGVLTADSSTCIENPCLNTSFVQANVGGSLLTQHPPSEVVHGSVWTAACADVNWDYAGPLHMSCDKGHVGFDNSSCVLVELGCQTTGTGQSITVDNYTWVLLPGQDVAKGESFQVDCASNTEQKFVGEIRVTCGRLGNYSSVENLCVPKSCSAGVDLSVKYRGLEGTVTTSAGLAHLQTETTTCEAVDEVLRGDLRLNCQYGELIVDTSSCYMVCLPSRPATVVFAGTSHSLATPQEIVDGSGFFKACSDLASGYQGSVSVLCSAGALAADVSACEGLPCAAGTARTLTLYDASANLSLSQELASGSAESFDCAGVNPDYAGTAQLRCQAQALRLDSSGCSCQADACSSAPCQSSDSFLVELSGVQAAVAVGEVVPSLTTVTRSCNSAVAGHDGDMTVLCSGGVLHPDTSGCSPRGCSSATAGKQVVVGGTVAQISSQTLAHGEHFVAQTCASVDPGYQGVINGSCYLGSLVLSDSCEPKPCEDTIKYVTHAGLSLLARLNGVALGSSSPAPSGFQGTGACSLFDDRLIGTFSVSCLAAAYSLDLGSCYLNTCDVPSAAFARLGTSAQAISLQAGLAAGGTESFDCADASPDYSGQGQLVCVDQKLYASTSSCSCSGTCVQSCSGRFPAQLQELWTVYHSALAEGQTEALPCQNFSGFTGDAVASCTQGVWSVDTSSCLPENCTAGSSTEIQVGSRFFQVQANVEVRSGASWTLPCADFDTEYEGTVTASCARGAFSASASCKELSCGTESRQLVFNGSGIHVELSPSTLGLASTSTPSNFSASVACTALAPALDGTASVVCYKGVYTLDSACTARGCGGGSMKTPMGSREITVTVDQSLPHGGNTSRSCASIMGGWTGTFYTECNFTELVPDSAGCAPGICTAGQVATVVVGTTISSTAIASDMQSFEAMSKNCSEFDGGYEGALSISCEATVLFTDATSCSPVVQQGQVAQAVKVVESAVAFALPVIQGASQAELQAAMDTPSTKRAYALTLAASLGVQNVEDVIVLAIQVLEAVAAGRRLSDSARRLAGNFEVNVNFQLRTNSDQEFAFQKRSRTSAAPTLLSSRPLQPHWVLTWRPPLRRILERPPCSQRRPRL</sequence>
<reference evidence="1" key="1">
    <citation type="submission" date="2023-08" db="EMBL/GenBank/DDBJ databases">
        <authorList>
            <person name="Chen Y."/>
            <person name="Shah S."/>
            <person name="Dougan E. K."/>
            <person name="Thang M."/>
            <person name="Chan C."/>
        </authorList>
    </citation>
    <scope>NUCLEOTIDE SEQUENCE</scope>
</reference>
<dbReference type="EMBL" id="CAUJNA010003711">
    <property type="protein sequence ID" value="CAJ1408257.1"/>
    <property type="molecule type" value="Genomic_DNA"/>
</dbReference>
<keyword evidence="2" id="KW-1185">Reference proteome</keyword>
<organism evidence="1 2">
    <name type="scientific">Effrenium voratum</name>
    <dbReference type="NCBI Taxonomy" id="2562239"/>
    <lineage>
        <taxon>Eukaryota</taxon>
        <taxon>Sar</taxon>
        <taxon>Alveolata</taxon>
        <taxon>Dinophyceae</taxon>
        <taxon>Suessiales</taxon>
        <taxon>Symbiodiniaceae</taxon>
        <taxon>Effrenium</taxon>
    </lineage>
</organism>
<name>A0AA36JL59_9DINO</name>